<organism evidence="2 3">
    <name type="scientific">Marinovum algicola</name>
    <dbReference type="NCBI Taxonomy" id="42444"/>
    <lineage>
        <taxon>Bacteria</taxon>
        <taxon>Pseudomonadati</taxon>
        <taxon>Pseudomonadota</taxon>
        <taxon>Alphaproteobacteria</taxon>
        <taxon>Rhodobacterales</taxon>
        <taxon>Roseobacteraceae</taxon>
        <taxon>Marinovum</taxon>
    </lineage>
</organism>
<name>A0A975W617_9RHOB</name>
<keyword evidence="1" id="KW-0472">Membrane</keyword>
<dbReference type="GeneID" id="80816404"/>
<protein>
    <recommendedName>
        <fullName evidence="4">Cytochrome C oxidase assembly protein</fullName>
    </recommendedName>
</protein>
<dbReference type="AlphaFoldDB" id="A0A975W617"/>
<evidence type="ECO:0000313" key="3">
    <source>
        <dbReference type="Proteomes" id="UP000182932"/>
    </source>
</evidence>
<proteinExistence type="predicted"/>
<evidence type="ECO:0008006" key="4">
    <source>
        <dbReference type="Google" id="ProtNLM"/>
    </source>
</evidence>
<reference evidence="2 3" key="1">
    <citation type="submission" date="2016-10" db="EMBL/GenBank/DDBJ databases">
        <authorList>
            <person name="Varghese N."/>
            <person name="Submissions S."/>
        </authorList>
    </citation>
    <scope>NUCLEOTIDE SEQUENCE [LARGE SCALE GENOMIC DNA]</scope>
    <source>
        <strain evidence="2 3">FF3</strain>
    </source>
</reference>
<evidence type="ECO:0000256" key="1">
    <source>
        <dbReference type="SAM" id="Phobius"/>
    </source>
</evidence>
<accession>A0A975W617</accession>
<sequence>MNFPPEHELHQRRKGRNLGVGLVLAALIVIVFGLTYVKVTSQGFRDSATSEGAE</sequence>
<dbReference type="Proteomes" id="UP000182932">
    <property type="component" value="Unassembled WGS sequence"/>
</dbReference>
<keyword evidence="3" id="KW-1185">Reference proteome</keyword>
<evidence type="ECO:0000313" key="2">
    <source>
        <dbReference type="EMBL" id="SEI53075.1"/>
    </source>
</evidence>
<gene>
    <name evidence="2" type="ORF">SAMN04487940_101126</name>
</gene>
<comment type="caution">
    <text evidence="2">The sequence shown here is derived from an EMBL/GenBank/DDBJ whole genome shotgun (WGS) entry which is preliminary data.</text>
</comment>
<dbReference type="EMBL" id="FNYY01000001">
    <property type="protein sequence ID" value="SEI53075.1"/>
    <property type="molecule type" value="Genomic_DNA"/>
</dbReference>
<keyword evidence="1" id="KW-1133">Transmembrane helix</keyword>
<keyword evidence="1" id="KW-0812">Transmembrane</keyword>
<dbReference type="RefSeq" id="WP_048529747.1">
    <property type="nucleotide sequence ID" value="NZ_CATLQZ010000009.1"/>
</dbReference>
<feature type="transmembrane region" description="Helical" evidence="1">
    <location>
        <begin position="18"/>
        <end position="37"/>
    </location>
</feature>